<evidence type="ECO:0000313" key="15">
    <source>
        <dbReference type="Proteomes" id="UP000050761"/>
    </source>
</evidence>
<comment type="subcellular location">
    <subcellularLocation>
        <location evidence="1 10">Secreted</location>
    </subcellularLocation>
</comment>
<dbReference type="GO" id="GO:0008270">
    <property type="term" value="F:zinc ion binding"/>
    <property type="evidence" value="ECO:0007669"/>
    <property type="project" value="UniProtKB-UniRule"/>
</dbReference>
<evidence type="ECO:0000256" key="9">
    <source>
        <dbReference type="ARBA" id="ARBA00023180"/>
    </source>
</evidence>
<dbReference type="Gene3D" id="2.60.120.290">
    <property type="entry name" value="Spermadhesin, CUB domain"/>
    <property type="match status" value="1"/>
</dbReference>
<evidence type="ECO:0000313" key="16">
    <source>
        <dbReference type="WBParaSite" id="HPBE_0001343101-mRNA-1"/>
    </source>
</evidence>
<feature type="binding site" evidence="11">
    <location>
        <position position="56"/>
    </location>
    <ligand>
        <name>Zn(2+)</name>
        <dbReference type="ChEBI" id="CHEBI:29105"/>
        <note>catalytic</note>
    </ligand>
</feature>
<evidence type="ECO:0000256" key="1">
    <source>
        <dbReference type="ARBA" id="ARBA00004613"/>
    </source>
</evidence>
<feature type="active site" evidence="11">
    <location>
        <position position="47"/>
    </location>
</feature>
<dbReference type="InterPro" id="IPR006026">
    <property type="entry name" value="Peptidase_Metallo"/>
</dbReference>
<dbReference type="GO" id="GO:0018996">
    <property type="term" value="P:molting cycle, collagen and cuticulin-based cuticle"/>
    <property type="evidence" value="ECO:0007669"/>
    <property type="project" value="InterPro"/>
</dbReference>
<protein>
    <recommendedName>
        <fullName evidence="10">Zinc metalloproteinase</fullName>
    </recommendedName>
</protein>
<dbReference type="Pfam" id="PF01400">
    <property type="entry name" value="Astacin"/>
    <property type="match status" value="1"/>
</dbReference>
<dbReference type="InterPro" id="IPR001506">
    <property type="entry name" value="Peptidase_M12A"/>
</dbReference>
<keyword evidence="11 12" id="KW-0378">Hydrolase</keyword>
<dbReference type="GO" id="GO:0005576">
    <property type="term" value="C:extracellular region"/>
    <property type="evidence" value="ECO:0007669"/>
    <property type="project" value="UniProtKB-SubCell"/>
</dbReference>
<feature type="domain" description="Peptidase M12A" evidence="14">
    <location>
        <begin position="1"/>
        <end position="149"/>
    </location>
</feature>
<feature type="binding site" evidence="11">
    <location>
        <position position="50"/>
    </location>
    <ligand>
        <name>Zn(2+)</name>
        <dbReference type="ChEBI" id="CHEBI:29105"/>
        <note>catalytic</note>
    </ligand>
</feature>
<accession>A0A8L8KA65</accession>
<evidence type="ECO:0000256" key="10">
    <source>
        <dbReference type="PIRNR" id="PIRNR036365"/>
    </source>
</evidence>
<evidence type="ECO:0000256" key="8">
    <source>
        <dbReference type="ARBA" id="ARBA00023157"/>
    </source>
</evidence>
<dbReference type="PROSITE" id="PS00022">
    <property type="entry name" value="EGF_1"/>
    <property type="match status" value="1"/>
</dbReference>
<dbReference type="PROSITE" id="PS51864">
    <property type="entry name" value="ASTACIN"/>
    <property type="match status" value="1"/>
</dbReference>
<evidence type="ECO:0000256" key="5">
    <source>
        <dbReference type="ARBA" id="ARBA00022729"/>
    </source>
</evidence>
<evidence type="ECO:0000256" key="7">
    <source>
        <dbReference type="ARBA" id="ARBA00023049"/>
    </source>
</evidence>
<dbReference type="InterPro" id="IPR000742">
    <property type="entry name" value="EGF"/>
</dbReference>
<dbReference type="PIRSF" id="PIRSF036365">
    <property type="entry name" value="Astacin_nematoda"/>
    <property type="match status" value="1"/>
</dbReference>
<evidence type="ECO:0000256" key="6">
    <source>
        <dbReference type="ARBA" id="ARBA00022833"/>
    </source>
</evidence>
<keyword evidence="7 11" id="KW-0482">Metalloprotease</keyword>
<dbReference type="AlphaFoldDB" id="A0A8L8KA65"/>
<dbReference type="CDD" id="cd04280">
    <property type="entry name" value="ZnMc_astacin_like"/>
    <property type="match status" value="1"/>
</dbReference>
<keyword evidence="9" id="KW-0325">Glycoprotein</keyword>
<dbReference type="InterPro" id="IPR024079">
    <property type="entry name" value="MetalloPept_cat_dom_sf"/>
</dbReference>
<dbReference type="Proteomes" id="UP000050761">
    <property type="component" value="Unassembled WGS sequence"/>
</dbReference>
<comment type="cofactor">
    <cofactor evidence="11 12">
        <name>Zn(2+)</name>
        <dbReference type="ChEBI" id="CHEBI:29105"/>
    </cofactor>
    <text evidence="11 12">Binds 1 zinc ion per subunit.</text>
</comment>
<keyword evidence="4 11" id="KW-0479">Metal-binding</keyword>
<dbReference type="InterPro" id="IPR035914">
    <property type="entry name" value="Sperma_CUB_dom_sf"/>
</dbReference>
<dbReference type="SUPFAM" id="SSF55486">
    <property type="entry name" value="Metalloproteases ('zincins'), catalytic domain"/>
    <property type="match status" value="1"/>
</dbReference>
<dbReference type="GO" id="GO:0004222">
    <property type="term" value="F:metalloendopeptidase activity"/>
    <property type="evidence" value="ECO:0007669"/>
    <property type="project" value="UniProtKB-UniRule"/>
</dbReference>
<dbReference type="WBParaSite" id="HPBE_0001343101-mRNA-1">
    <property type="protein sequence ID" value="HPBE_0001343101-mRNA-1"/>
    <property type="gene ID" value="HPBE_0001343101"/>
</dbReference>
<keyword evidence="11 12" id="KW-0645">Protease</keyword>
<keyword evidence="8" id="KW-1015">Disulfide bond</keyword>
<keyword evidence="3" id="KW-0245">EGF-like domain</keyword>
<evidence type="ECO:0000256" key="2">
    <source>
        <dbReference type="ARBA" id="ARBA00022525"/>
    </source>
</evidence>
<dbReference type="PANTHER" id="PTHR10127">
    <property type="entry name" value="DISCOIDIN, CUB, EGF, LAMININ , AND ZINC METALLOPROTEASE DOMAIN CONTAINING"/>
    <property type="match status" value="1"/>
</dbReference>
<dbReference type="SUPFAM" id="SSF49854">
    <property type="entry name" value="Spermadhesin, CUB domain"/>
    <property type="match status" value="1"/>
</dbReference>
<comment type="caution">
    <text evidence="11">Lacks conserved residue(s) required for the propagation of feature annotation.</text>
</comment>
<dbReference type="InterPro" id="IPR034035">
    <property type="entry name" value="Astacin-like_dom"/>
</dbReference>
<dbReference type="Gene3D" id="3.40.390.10">
    <property type="entry name" value="Collagenase (Catalytic Domain)"/>
    <property type="match status" value="1"/>
</dbReference>
<dbReference type="InterPro" id="IPR017050">
    <property type="entry name" value="Metallopeptidase_nem"/>
</dbReference>
<keyword evidence="2 10" id="KW-0964">Secreted</keyword>
<feature type="region of interest" description="Disordered" evidence="13">
    <location>
        <begin position="377"/>
        <end position="399"/>
    </location>
</feature>
<evidence type="ECO:0000256" key="11">
    <source>
        <dbReference type="PROSITE-ProRule" id="PRU01211"/>
    </source>
</evidence>
<evidence type="ECO:0000256" key="4">
    <source>
        <dbReference type="ARBA" id="ARBA00022723"/>
    </source>
</evidence>
<organism evidence="15 16">
    <name type="scientific">Heligmosomoides polygyrus</name>
    <name type="common">Parasitic roundworm</name>
    <dbReference type="NCBI Taxonomy" id="6339"/>
    <lineage>
        <taxon>Eukaryota</taxon>
        <taxon>Metazoa</taxon>
        <taxon>Ecdysozoa</taxon>
        <taxon>Nematoda</taxon>
        <taxon>Chromadorea</taxon>
        <taxon>Rhabditida</taxon>
        <taxon>Rhabditina</taxon>
        <taxon>Rhabditomorpha</taxon>
        <taxon>Strongyloidea</taxon>
        <taxon>Heligmosomidae</taxon>
        <taxon>Heligmosomoides</taxon>
    </lineage>
</organism>
<dbReference type="GO" id="GO:0006508">
    <property type="term" value="P:proteolysis"/>
    <property type="evidence" value="ECO:0007669"/>
    <property type="project" value="UniProtKB-KW"/>
</dbReference>
<evidence type="ECO:0000259" key="14">
    <source>
        <dbReference type="PROSITE" id="PS51864"/>
    </source>
</evidence>
<keyword evidence="6 11" id="KW-0862">Zinc</keyword>
<proteinExistence type="predicted"/>
<dbReference type="PRINTS" id="PR00480">
    <property type="entry name" value="ASTACIN"/>
</dbReference>
<evidence type="ECO:0000256" key="3">
    <source>
        <dbReference type="ARBA" id="ARBA00022536"/>
    </source>
</evidence>
<evidence type="ECO:0000256" key="13">
    <source>
        <dbReference type="SAM" id="MobiDB-lite"/>
    </source>
</evidence>
<keyword evidence="15" id="KW-1185">Reference proteome</keyword>
<reference evidence="16" key="1">
    <citation type="submission" date="2019-09" db="UniProtKB">
        <authorList>
            <consortium name="WormBaseParasite"/>
        </authorList>
    </citation>
    <scope>IDENTIFICATION</scope>
</reference>
<dbReference type="SMART" id="SM00235">
    <property type="entry name" value="ZnMc"/>
    <property type="match status" value="1"/>
</dbReference>
<sequence>MPNLGFSPDRIRVVMEDNCWSNVGREGGEQKLSLGDGCDTVYTAAHELGHSLGFFHTHTRHDRNEFIRVNRRNIDQAHLADFLPKTRAINHNYDVPFDFGSIMLYESTAFSKNRKPTMVPKDKNYIYTLGSPFISFYDIQMINLHYNCTGTILFNYGKFHHIGQMFIPDRCKPDFSAKCENGGFPHPRNCSRCICPGGYGGRLCNERVRNSLYFALFNKSAVEDRQFSLRDELEADSIRRTFKDRLGKLGFRPADDYEMCNYWIKAPQGKRIEVKLLSFQPDIVGVSGCKYDGVEIKTQADQRRTGYRFVVFPLTFCSPHAVNTVLVSNSNIVPIITYNSLFQSTERMRTQGIRRATPPAHVWNQFADDYKLSSRLDSGRRRKKARQPVWAHRSYPTID</sequence>
<dbReference type="PROSITE" id="PS01186">
    <property type="entry name" value="EGF_2"/>
    <property type="match status" value="1"/>
</dbReference>
<dbReference type="PANTHER" id="PTHR10127:SF831">
    <property type="entry name" value="ZINC METALLOPROTEINASE NAS-37"/>
    <property type="match status" value="1"/>
</dbReference>
<keyword evidence="5" id="KW-0732">Signal</keyword>
<evidence type="ECO:0000256" key="12">
    <source>
        <dbReference type="RuleBase" id="RU361183"/>
    </source>
</evidence>
<name>A0A8L8KA65_HELPZ</name>
<feature type="binding site" evidence="11">
    <location>
        <position position="46"/>
    </location>
    <ligand>
        <name>Zn(2+)</name>
        <dbReference type="ChEBI" id="CHEBI:29105"/>
        <note>catalytic</note>
    </ligand>
</feature>